<dbReference type="Pfam" id="PF02784">
    <property type="entry name" value="Orn_Arg_deC_N"/>
    <property type="match status" value="1"/>
</dbReference>
<dbReference type="SUPFAM" id="SSF50621">
    <property type="entry name" value="Alanine racemase C-terminal domain-like"/>
    <property type="match status" value="1"/>
</dbReference>
<keyword evidence="2" id="KW-0663">Pyridoxal phosphate</keyword>
<accession>A0ABS1XN45</accession>
<organism evidence="4 5">
    <name type="scientific">Micromonospora parastrephiae</name>
    <dbReference type="NCBI Taxonomy" id="2806101"/>
    <lineage>
        <taxon>Bacteria</taxon>
        <taxon>Bacillati</taxon>
        <taxon>Actinomycetota</taxon>
        <taxon>Actinomycetes</taxon>
        <taxon>Micromonosporales</taxon>
        <taxon>Micromonosporaceae</taxon>
        <taxon>Micromonospora</taxon>
    </lineage>
</organism>
<evidence type="ECO:0000256" key="1">
    <source>
        <dbReference type="ARBA" id="ARBA00001933"/>
    </source>
</evidence>
<dbReference type="InterPro" id="IPR000183">
    <property type="entry name" value="Orn/DAP/Arg_de-COase"/>
</dbReference>
<dbReference type="InterPro" id="IPR002433">
    <property type="entry name" value="Orn_de-COase"/>
</dbReference>
<evidence type="ECO:0000313" key="5">
    <source>
        <dbReference type="Proteomes" id="UP000601027"/>
    </source>
</evidence>
<reference evidence="4 5" key="1">
    <citation type="submission" date="2021-01" db="EMBL/GenBank/DDBJ databases">
        <title>Draft genome sequence of Micromonospora sp. strain STR1_7.</title>
        <authorList>
            <person name="Karlyshev A."/>
            <person name="Jawad R."/>
        </authorList>
    </citation>
    <scope>NUCLEOTIDE SEQUENCE [LARGE SCALE GENOMIC DNA]</scope>
    <source>
        <strain evidence="4 5">STR1-7</strain>
    </source>
</reference>
<dbReference type="PRINTS" id="PR01182">
    <property type="entry name" value="ORNDCRBXLASE"/>
</dbReference>
<comment type="caution">
    <text evidence="4">The sequence shown here is derived from an EMBL/GenBank/DDBJ whole genome shotgun (WGS) entry which is preliminary data.</text>
</comment>
<dbReference type="InterPro" id="IPR009006">
    <property type="entry name" value="Ala_racemase/Decarboxylase_C"/>
</dbReference>
<evidence type="ECO:0000313" key="4">
    <source>
        <dbReference type="EMBL" id="MBM0230684.1"/>
    </source>
</evidence>
<dbReference type="Proteomes" id="UP000601027">
    <property type="component" value="Unassembled WGS sequence"/>
</dbReference>
<name>A0ABS1XN45_9ACTN</name>
<evidence type="ECO:0000256" key="2">
    <source>
        <dbReference type="ARBA" id="ARBA00022898"/>
    </source>
</evidence>
<dbReference type="PRINTS" id="PR01179">
    <property type="entry name" value="ODADCRBXLASE"/>
</dbReference>
<evidence type="ECO:0000259" key="3">
    <source>
        <dbReference type="Pfam" id="PF02784"/>
    </source>
</evidence>
<proteinExistence type="predicted"/>
<sequence length="406" mass="41947">MPDGRLFTADAPFLRDMASRFGTPLIMHDLASVRERADRLKGLLPGDARLLYSLKANPLPPVVHALQQAGCGVEVSSLGELGLVGPSSTMLFTGPGKSSAEIRAALGAGALLSCESATEVARVAAIAPAAEVVLRVQPGHSTSAGLSMSDGRQFGFTEEEAVAICRDLPGALRVGGLHCYVGSQLPDTAALVTAFELVVRTVTGIADAAGLTLRVADLGGGFAWPYAAPGAGPDLADLPDRLAPIVAPLRARGTEIWFESGRGLVAPSGRLLLRVLDVKVRSERTTVVVDAGVNVLGGMSGLGRVLRPATVPRNLSTPDADPMRVDIVGPLCTPLDRLAVQVEVPQPHVGDLLCVDNVGAYAASAALSGFLSRPPATELVVDGLDAIGCWRLRSGHEALDPPGGLV</sequence>
<dbReference type="SUPFAM" id="SSF51419">
    <property type="entry name" value="PLP-binding barrel"/>
    <property type="match status" value="1"/>
</dbReference>
<dbReference type="PANTHER" id="PTHR43727:SF2">
    <property type="entry name" value="GROUP IV DECARBOXYLASE"/>
    <property type="match status" value="1"/>
</dbReference>
<dbReference type="InterPro" id="IPR029066">
    <property type="entry name" value="PLP-binding_barrel"/>
</dbReference>
<gene>
    <name evidence="4" type="ORF">JNW91_01595</name>
</gene>
<dbReference type="EMBL" id="JAEVHM010000003">
    <property type="protein sequence ID" value="MBM0230684.1"/>
    <property type="molecule type" value="Genomic_DNA"/>
</dbReference>
<dbReference type="Gene3D" id="3.20.20.10">
    <property type="entry name" value="Alanine racemase"/>
    <property type="match status" value="1"/>
</dbReference>
<comment type="cofactor">
    <cofactor evidence="1">
        <name>pyridoxal 5'-phosphate</name>
        <dbReference type="ChEBI" id="CHEBI:597326"/>
    </cofactor>
</comment>
<dbReference type="RefSeq" id="WP_203173171.1">
    <property type="nucleotide sequence ID" value="NZ_JAEVHM010000003.1"/>
</dbReference>
<dbReference type="PANTHER" id="PTHR43727">
    <property type="entry name" value="DIAMINOPIMELATE DECARBOXYLASE"/>
    <property type="match status" value="1"/>
</dbReference>
<keyword evidence="5" id="KW-1185">Reference proteome</keyword>
<feature type="domain" description="Orn/DAP/Arg decarboxylase 2 N-terminal" evidence="3">
    <location>
        <begin position="30"/>
        <end position="266"/>
    </location>
</feature>
<protein>
    <submittedName>
        <fullName evidence="4">Type III PLP-dependent enzyme</fullName>
    </submittedName>
</protein>
<dbReference type="InterPro" id="IPR022644">
    <property type="entry name" value="De-COase2_N"/>
</dbReference>
<dbReference type="Gene3D" id="2.40.37.10">
    <property type="entry name" value="Lyase, Ornithine Decarboxylase, Chain A, domain 1"/>
    <property type="match status" value="1"/>
</dbReference>